<evidence type="ECO:0000313" key="5">
    <source>
        <dbReference type="EMBL" id="KKK20839.1"/>
    </source>
</evidence>
<dbReference type="InterPro" id="IPR013641">
    <property type="entry name" value="KTI12/PSTK"/>
</dbReference>
<accession>A0A0F8UMM8</accession>
<dbReference type="Proteomes" id="UP000034947">
    <property type="component" value="Unassembled WGS sequence"/>
</dbReference>
<reference evidence="5 6" key="1">
    <citation type="submission" date="2015-02" db="EMBL/GenBank/DDBJ databases">
        <title>Draft Genome Sequences of Two Closely-Related Aflatoxigenic Aspergillus Species Obtained from the Cote d'Ivoire.</title>
        <authorList>
            <person name="Moore G.G."/>
            <person name="Beltz S.B."/>
            <person name="Mack B.M."/>
        </authorList>
    </citation>
    <scope>NUCLEOTIDE SEQUENCE [LARGE SCALE GENOMIC DNA]</scope>
    <source>
        <strain evidence="5 6">SRRC1432</strain>
    </source>
</reference>
<evidence type="ECO:0000256" key="2">
    <source>
        <dbReference type="ARBA" id="ARBA00022840"/>
    </source>
</evidence>
<comment type="caution">
    <text evidence="5">The sequence shown here is derived from an EMBL/GenBank/DDBJ whole genome shotgun (WGS) entry which is preliminary data.</text>
</comment>
<dbReference type="Gene3D" id="3.40.50.300">
    <property type="entry name" value="P-loop containing nucleotide triphosphate hydrolases"/>
    <property type="match status" value="1"/>
</dbReference>
<protein>
    <recommendedName>
        <fullName evidence="7">RNA polymerase II Elongator complex associated protein Kti12</fullName>
    </recommendedName>
</protein>
<keyword evidence="2" id="KW-0067">ATP-binding</keyword>
<evidence type="ECO:0008006" key="7">
    <source>
        <dbReference type="Google" id="ProtNLM"/>
    </source>
</evidence>
<evidence type="ECO:0000256" key="1">
    <source>
        <dbReference type="ARBA" id="ARBA00022741"/>
    </source>
</evidence>
<organism evidence="5 6">
    <name type="scientific">Aspergillus ochraceoroseus</name>
    <dbReference type="NCBI Taxonomy" id="138278"/>
    <lineage>
        <taxon>Eukaryota</taxon>
        <taxon>Fungi</taxon>
        <taxon>Dikarya</taxon>
        <taxon>Ascomycota</taxon>
        <taxon>Pezizomycotina</taxon>
        <taxon>Eurotiomycetes</taxon>
        <taxon>Eurotiomycetidae</taxon>
        <taxon>Eurotiales</taxon>
        <taxon>Aspergillaceae</taxon>
        <taxon>Aspergillus</taxon>
        <taxon>Aspergillus subgen. Nidulantes</taxon>
    </lineage>
</organism>
<dbReference type="PANTHER" id="PTHR12435">
    <property type="match status" value="1"/>
</dbReference>
<dbReference type="EMBL" id="JYKN01001354">
    <property type="protein sequence ID" value="KKK20839.1"/>
    <property type="molecule type" value="Genomic_DNA"/>
</dbReference>
<feature type="region of interest" description="Disordered" evidence="4">
    <location>
        <begin position="137"/>
        <end position="182"/>
    </location>
</feature>
<dbReference type="VEuPathDB" id="FungiDB:P175DRAFT_0456235"/>
<evidence type="ECO:0000313" key="6">
    <source>
        <dbReference type="Proteomes" id="UP000034947"/>
    </source>
</evidence>
<gene>
    <name evidence="5" type="ORF">AOCH_006555</name>
</gene>
<keyword evidence="1" id="KW-0547">Nucleotide-binding</keyword>
<proteinExistence type="inferred from homology"/>
<name>A0A0F8UMM8_9EURO</name>
<evidence type="ECO:0000256" key="4">
    <source>
        <dbReference type="SAM" id="MobiDB-lite"/>
    </source>
</evidence>
<dbReference type="AlphaFoldDB" id="A0A0F8UMM8"/>
<comment type="similarity">
    <text evidence="3">Belongs to the KTI12 family.</text>
</comment>
<dbReference type="GO" id="GO:0005524">
    <property type="term" value="F:ATP binding"/>
    <property type="evidence" value="ECO:0007669"/>
    <property type="project" value="UniProtKB-KW"/>
</dbReference>
<keyword evidence="6" id="KW-1185">Reference proteome</keyword>
<dbReference type="InterPro" id="IPR027417">
    <property type="entry name" value="P-loop_NTPase"/>
</dbReference>
<sequence>MPLIVLTGYPCSGLSYRARQLASQLENTQNELFASGAIPSSKPRYKIHIVPTHDVSHPRTVYDTARTEKETRGVAYTRAKRALGRDSFVILDGMNYIKGYRYQLWCEAKALGTSCCVVHVGTPIDQCVANNEARLRRKNPHSQELESAQQSAKEESVSESQTCPTPPPPPKEEDTEDPYPPELLNNLIFRYEEPNIHSRWDKPLFTVPWSDVEPPIAEIWTALTGLPHPSTLSQTDQAPDDASSISTLAAALSLTSPTNLLSAASTTTAAPSGTRAAALQRPRIKPHQATVLPTATASSALYNIEKRTSAIVQAIRSFSLSNPSAKAALAQSQSAKVRTRPGEEGITIVVPEASIPIFIPAHIASASTTDDLAAAGGILALPRLQRLRRQWIALNRAYVAGPHASGKGGLMDDQIADAFVRFLNADFADEVDER</sequence>
<dbReference type="SUPFAM" id="SSF52540">
    <property type="entry name" value="P-loop containing nucleoside triphosphate hydrolases"/>
    <property type="match status" value="1"/>
</dbReference>
<evidence type="ECO:0000256" key="3">
    <source>
        <dbReference type="ARBA" id="ARBA00025768"/>
    </source>
</evidence>
<dbReference type="OrthoDB" id="9972657at2759"/>
<dbReference type="Pfam" id="PF08433">
    <property type="entry name" value="KTI12"/>
    <property type="match status" value="1"/>
</dbReference>